<evidence type="ECO:0000256" key="1">
    <source>
        <dbReference type="SAM" id="Phobius"/>
    </source>
</evidence>
<proteinExistence type="predicted"/>
<evidence type="ECO:0000313" key="5">
    <source>
        <dbReference type="Proteomes" id="UP000182121"/>
    </source>
</evidence>
<dbReference type="EMBL" id="FOIO01000032">
    <property type="protein sequence ID" value="SET88500.1"/>
    <property type="molecule type" value="Genomic_DNA"/>
</dbReference>
<feature type="transmembrane region" description="Helical" evidence="1">
    <location>
        <begin position="36"/>
        <end position="55"/>
    </location>
</feature>
<evidence type="ECO:0000313" key="6">
    <source>
        <dbReference type="Proteomes" id="UP000315200"/>
    </source>
</evidence>
<keyword evidence="1" id="KW-0472">Membrane</keyword>
<dbReference type="AlphaFoldDB" id="A0A1I0HWQ3"/>
<dbReference type="EMBL" id="BJLB01000001">
    <property type="protein sequence ID" value="GEA38236.1"/>
    <property type="molecule type" value="Genomic_DNA"/>
</dbReference>
<organism evidence="4 5">
    <name type="scientific">Enterocloster clostridioformis</name>
    <dbReference type="NCBI Taxonomy" id="1531"/>
    <lineage>
        <taxon>Bacteria</taxon>
        <taxon>Bacillati</taxon>
        <taxon>Bacillota</taxon>
        <taxon>Clostridia</taxon>
        <taxon>Lachnospirales</taxon>
        <taxon>Lachnospiraceae</taxon>
        <taxon>Enterocloster</taxon>
    </lineage>
</organism>
<dbReference type="Pfam" id="PF01970">
    <property type="entry name" value="TctA"/>
    <property type="match status" value="1"/>
</dbReference>
<gene>
    <name evidence="3" type="ORF">Ccl03g_39490</name>
    <name evidence="4" type="ORF">SAMN05216521_103219</name>
</gene>
<keyword evidence="1" id="KW-1133">Transmembrane helix</keyword>
<evidence type="ECO:0000259" key="2">
    <source>
        <dbReference type="Pfam" id="PF01970"/>
    </source>
</evidence>
<feature type="domain" description="DUF112" evidence="2">
    <location>
        <begin position="1"/>
        <end position="54"/>
    </location>
</feature>
<dbReference type="InterPro" id="IPR002823">
    <property type="entry name" value="DUF112_TM"/>
</dbReference>
<dbReference type="Proteomes" id="UP000182121">
    <property type="component" value="Unassembled WGS sequence"/>
</dbReference>
<keyword evidence="1" id="KW-0812">Transmembrane</keyword>
<comment type="caution">
    <text evidence="4">The sequence shown here is derived from an EMBL/GenBank/DDBJ whole genome shotgun (WGS) entry which is preliminary data.</text>
</comment>
<reference evidence="3 6" key="2">
    <citation type="submission" date="2019-06" db="EMBL/GenBank/DDBJ databases">
        <title>Draft genome sequence of [Clostridium] clostridioforme NBRC 113352.</title>
        <authorList>
            <person name="Miura T."/>
            <person name="Furukawa M."/>
            <person name="Shimamura M."/>
            <person name="Ohyama Y."/>
            <person name="Yamazoe A."/>
            <person name="Kawasaki H."/>
        </authorList>
    </citation>
    <scope>NUCLEOTIDE SEQUENCE [LARGE SCALE GENOMIC DNA]</scope>
    <source>
        <strain evidence="3 6">NBRC 113352</strain>
    </source>
</reference>
<accession>A0A1I0HWQ3</accession>
<evidence type="ECO:0000313" key="3">
    <source>
        <dbReference type="EMBL" id="GEA38236.1"/>
    </source>
</evidence>
<protein>
    <submittedName>
        <fullName evidence="4">Putative tricarboxylic transport membrane protein</fullName>
    </submittedName>
</protein>
<reference evidence="4 5" key="1">
    <citation type="submission" date="2016-10" db="EMBL/GenBank/DDBJ databases">
        <authorList>
            <person name="Varghese N."/>
            <person name="Submissions S."/>
        </authorList>
    </citation>
    <scope>NUCLEOTIDE SEQUENCE [LARGE SCALE GENOMIC DNA]</scope>
    <source>
        <strain evidence="4 5">NLAE-zl-C196</strain>
    </source>
</reference>
<name>A0A1I0HWQ3_9FIRM</name>
<dbReference type="Proteomes" id="UP000315200">
    <property type="component" value="Unassembled WGS sequence"/>
</dbReference>
<evidence type="ECO:0000313" key="4">
    <source>
        <dbReference type="EMBL" id="SET88500.1"/>
    </source>
</evidence>
<sequence>MMALGIPGDGITAMLIAGLTIHGLQAGPLFMTEQPDLAMLIFACVMVAAIVTYHMRSA</sequence>